<dbReference type="EMBL" id="VUMT01000008">
    <property type="protein sequence ID" value="MSS63554.1"/>
    <property type="molecule type" value="Genomic_DNA"/>
</dbReference>
<dbReference type="CDD" id="cd06920">
    <property type="entry name" value="NEAT"/>
    <property type="match status" value="1"/>
</dbReference>
<proteinExistence type="predicted"/>
<keyword evidence="6" id="KW-1185">Reference proteome</keyword>
<protein>
    <recommendedName>
        <fullName evidence="4">NEAT domain-containing protein</fullName>
    </recommendedName>
</protein>
<accession>A0A6L5XY23</accession>
<dbReference type="SUPFAM" id="SSF49373">
    <property type="entry name" value="Invasin/intimin cell-adhesion fragments"/>
    <property type="match status" value="1"/>
</dbReference>
<dbReference type="SUPFAM" id="SSF158911">
    <property type="entry name" value="NEAT domain-like"/>
    <property type="match status" value="1"/>
</dbReference>
<reference evidence="5 6" key="1">
    <citation type="submission" date="2019-08" db="EMBL/GenBank/DDBJ databases">
        <title>In-depth cultivation of the pig gut microbiome towards novel bacterial diversity and tailored functional studies.</title>
        <authorList>
            <person name="Wylensek D."/>
            <person name="Hitch T.C.A."/>
            <person name="Clavel T."/>
        </authorList>
    </citation>
    <scope>NUCLEOTIDE SEQUENCE [LARGE SCALE GENOMIC DNA]</scope>
    <source>
        <strain evidence="5 6">WCA-693-APC-MOT-I</strain>
    </source>
</reference>
<evidence type="ECO:0000313" key="5">
    <source>
        <dbReference type="EMBL" id="MSS63554.1"/>
    </source>
</evidence>
<evidence type="ECO:0000256" key="2">
    <source>
        <dbReference type="ARBA" id="ARBA00022729"/>
    </source>
</evidence>
<dbReference type="InterPro" id="IPR037250">
    <property type="entry name" value="NEAT_dom_sf"/>
</dbReference>
<feature type="chain" id="PRO_5027030037" description="NEAT domain-containing protein" evidence="3">
    <location>
        <begin position="29"/>
        <end position="274"/>
    </location>
</feature>
<evidence type="ECO:0000259" key="4">
    <source>
        <dbReference type="PROSITE" id="PS50978"/>
    </source>
</evidence>
<evidence type="ECO:0000256" key="1">
    <source>
        <dbReference type="ARBA" id="ARBA00004196"/>
    </source>
</evidence>
<dbReference type="GO" id="GO:0030313">
    <property type="term" value="C:cell envelope"/>
    <property type="evidence" value="ECO:0007669"/>
    <property type="project" value="UniProtKB-SubCell"/>
</dbReference>
<feature type="domain" description="NEAT" evidence="4">
    <location>
        <begin position="46"/>
        <end position="211"/>
    </location>
</feature>
<name>A0A6L5XY23_9FIRM</name>
<dbReference type="RefSeq" id="WP_154518957.1">
    <property type="nucleotide sequence ID" value="NZ_VUMT01000008.1"/>
</dbReference>
<keyword evidence="2 3" id="KW-0732">Signal</keyword>
<dbReference type="PROSITE" id="PS50978">
    <property type="entry name" value="NEAT"/>
    <property type="match status" value="1"/>
</dbReference>
<comment type="subcellular location">
    <subcellularLocation>
        <location evidence="1">Cell envelope</location>
    </subcellularLocation>
</comment>
<dbReference type="SMART" id="SM00635">
    <property type="entry name" value="BID_2"/>
    <property type="match status" value="1"/>
</dbReference>
<dbReference type="Gene3D" id="2.60.40.1080">
    <property type="match status" value="1"/>
</dbReference>
<dbReference type="Gene3D" id="2.60.40.1850">
    <property type="match status" value="1"/>
</dbReference>
<comment type="caution">
    <text evidence="5">The sequence shown here is derived from an EMBL/GenBank/DDBJ whole genome shotgun (WGS) entry which is preliminary data.</text>
</comment>
<dbReference type="InterPro" id="IPR008964">
    <property type="entry name" value="Invasin/intimin_cell_adhesion"/>
</dbReference>
<dbReference type="InterPro" id="IPR003343">
    <property type="entry name" value="Big_2"/>
</dbReference>
<gene>
    <name evidence="5" type="ORF">FYJ58_06640</name>
</gene>
<dbReference type="AlphaFoldDB" id="A0A6L5XY23"/>
<organism evidence="5 6">
    <name type="scientific">Velocimicrobium porci</name>
    <dbReference type="NCBI Taxonomy" id="2606634"/>
    <lineage>
        <taxon>Bacteria</taxon>
        <taxon>Bacillati</taxon>
        <taxon>Bacillota</taxon>
        <taxon>Clostridia</taxon>
        <taxon>Lachnospirales</taxon>
        <taxon>Lachnospiraceae</taxon>
        <taxon>Velocimicrobium</taxon>
    </lineage>
</organism>
<evidence type="ECO:0000256" key="3">
    <source>
        <dbReference type="SAM" id="SignalP"/>
    </source>
</evidence>
<dbReference type="Proteomes" id="UP000482209">
    <property type="component" value="Unassembled WGS sequence"/>
</dbReference>
<dbReference type="InterPro" id="IPR006635">
    <property type="entry name" value="NEAT_dom"/>
</dbReference>
<sequence>MMRKKYIQMAAIALLASSLTIQTVPALAADTTFHSIAETAENKQKIADGVYKVGVNLWNAISDKESMGNNALSQTAKLIVKNGKGELCLTLKPMQFSGMTGYLSQLNLMTDIKWNEKGYPETYTKKPATVVSAYDVIDEFNSSDSKDSSCKGEKYPKELSIPVELGEDYVWVHVYVPIMGSMGFGNQEARIKIDYSSLKKAELKVASTKITLKKGSSAQIKVTEQPEAKVIYSSSNKKIAVVNKSGVVKAKKKGKVKIVVKSGTEKKTIQVTVQ</sequence>
<evidence type="ECO:0000313" key="6">
    <source>
        <dbReference type="Proteomes" id="UP000482209"/>
    </source>
</evidence>
<dbReference type="Pfam" id="PF02368">
    <property type="entry name" value="Big_2"/>
    <property type="match status" value="1"/>
</dbReference>
<feature type="signal peptide" evidence="3">
    <location>
        <begin position="1"/>
        <end position="28"/>
    </location>
</feature>